<dbReference type="GO" id="GO:0005975">
    <property type="term" value="P:carbohydrate metabolic process"/>
    <property type="evidence" value="ECO:0007669"/>
    <property type="project" value="InterPro"/>
</dbReference>
<feature type="domain" description="Beta-galactosidase" evidence="9">
    <location>
        <begin position="375"/>
        <end position="532"/>
    </location>
</feature>
<evidence type="ECO:0000313" key="10">
    <source>
        <dbReference type="EMBL" id="KAK0472044.1"/>
    </source>
</evidence>
<dbReference type="Pfam" id="PF13363">
    <property type="entry name" value="BetaGal_dom3"/>
    <property type="match status" value="1"/>
</dbReference>
<keyword evidence="11" id="KW-1185">Reference proteome</keyword>
<evidence type="ECO:0000259" key="9">
    <source>
        <dbReference type="SMART" id="SM01029"/>
    </source>
</evidence>
<dbReference type="InterPro" id="IPR031330">
    <property type="entry name" value="Gly_Hdrlase_35_cat"/>
</dbReference>
<evidence type="ECO:0000256" key="7">
    <source>
        <dbReference type="ARBA" id="ARBA00023295"/>
    </source>
</evidence>
<sequence length="767" mass="84619">MNISSDFRSTQAEHFRRWTATLLLWSWLSALLYGSSIRALAKSIVHDENGDTLYRRGVSFTDQVSFDNYSLSLRSQRFFLHSGEFHTFRLPVPSLWPDILPKVKASGLNAVSVYVHMVVDFDGFRALKPLYEAALDAGIWIVLRPGYINAETSAGGIAHWATSEEAWMDYILGIIEETGLYQITEGGPVIAIQIDNEFTQSVGGEYFAELEEVYCNSSIVLPLTYNDPGQGRNFINGTGAVDLYGLDFYPQGFDCSHPLDWNRVTLNYHQYHEAVNPSQPWYFPEFQGGSFNAWGPTAPGYAPCAVRMGPDFMSVFYLQLWASNAKLLSYYMIYGGTSWGAIPFHGVYTSYDYRASHDNLMTKYDELKRQEFYKKNWIADSSTGLSILSSNAVFVTYLLNPDTQAGFYTIRHNDSMSTDITDFKINVATAEGNLQIPIIASAVTLGGRQSKVIVTNYAFGSSRLLYSTASIFFVGIIDGRDVLFIYGDAYDASSFRATLTPNTIITIFSFPTGTEGLVTLVLFADSDTAATFWAPVIPGDASDSLHNFWGLGNNQSVLMGGPYLVRSASISGTELALKGDLNASTPLIIIAPAAISSVKMEWCCVVGLVGELTLSSASVDITVAPRLEGWKFRDSLPEIRPMFDDGSLVVANHTTTNIPLQTNIVLWRGHFNGTGTEKSLNLSVNGGEAFAANVWLNDVFLNTSYGKNTIEETDDVFLFPKGAILRGDNVITVVQVCIYTSYLISPKAHECSINFPDKTHGVFNEGG</sequence>
<accession>A0AA39NUE8</accession>
<evidence type="ECO:0000256" key="8">
    <source>
        <dbReference type="RuleBase" id="RU003679"/>
    </source>
</evidence>
<dbReference type="InterPro" id="IPR025972">
    <property type="entry name" value="BetaGal_dom3"/>
</dbReference>
<evidence type="ECO:0000256" key="6">
    <source>
        <dbReference type="ARBA" id="ARBA00023180"/>
    </source>
</evidence>
<keyword evidence="6" id="KW-0325">Glycoprotein</keyword>
<dbReference type="PRINTS" id="PR00742">
    <property type="entry name" value="GLHYDRLASE35"/>
</dbReference>
<evidence type="ECO:0000313" key="11">
    <source>
        <dbReference type="Proteomes" id="UP001175227"/>
    </source>
</evidence>
<dbReference type="Pfam" id="PF10435">
    <property type="entry name" value="BetaGal_dom2"/>
    <property type="match status" value="1"/>
</dbReference>
<dbReference type="SUPFAM" id="SSF51445">
    <property type="entry name" value="(Trans)glycosidases"/>
    <property type="match status" value="1"/>
</dbReference>
<keyword evidence="7" id="KW-0326">Glycosidase</keyword>
<comment type="catalytic activity">
    <reaction evidence="1">
        <text>Hydrolysis of terminal non-reducing beta-D-galactose residues in beta-D-galactosides.</text>
        <dbReference type="EC" id="3.2.1.23"/>
    </reaction>
</comment>
<comment type="caution">
    <text evidence="10">The sequence shown here is derived from an EMBL/GenBank/DDBJ whole genome shotgun (WGS) entry which is preliminary data.</text>
</comment>
<dbReference type="SMART" id="SM01029">
    <property type="entry name" value="BetaGal_dom2"/>
    <property type="match status" value="1"/>
</dbReference>
<dbReference type="AlphaFoldDB" id="A0AA39NUE8"/>
<keyword evidence="4" id="KW-0732">Signal</keyword>
<proteinExistence type="inferred from homology"/>
<reference evidence="10" key="1">
    <citation type="submission" date="2023-06" db="EMBL/GenBank/DDBJ databases">
        <authorList>
            <consortium name="Lawrence Berkeley National Laboratory"/>
            <person name="Ahrendt S."/>
            <person name="Sahu N."/>
            <person name="Indic B."/>
            <person name="Wong-Bajracharya J."/>
            <person name="Merenyi Z."/>
            <person name="Ke H.-M."/>
            <person name="Monk M."/>
            <person name="Kocsube S."/>
            <person name="Drula E."/>
            <person name="Lipzen A."/>
            <person name="Balint B."/>
            <person name="Henrissat B."/>
            <person name="Andreopoulos B."/>
            <person name="Martin F.M."/>
            <person name="Harder C.B."/>
            <person name="Rigling D."/>
            <person name="Ford K.L."/>
            <person name="Foster G.D."/>
            <person name="Pangilinan J."/>
            <person name="Papanicolaou A."/>
            <person name="Barry K."/>
            <person name="LaButti K."/>
            <person name="Viragh M."/>
            <person name="Koriabine M."/>
            <person name="Yan M."/>
            <person name="Riley R."/>
            <person name="Champramary S."/>
            <person name="Plett K.L."/>
            <person name="Tsai I.J."/>
            <person name="Slot J."/>
            <person name="Sipos G."/>
            <person name="Plett J."/>
            <person name="Nagy L.G."/>
            <person name="Grigoriev I.V."/>
        </authorList>
    </citation>
    <scope>NUCLEOTIDE SEQUENCE</scope>
    <source>
        <strain evidence="10">ICMP 16352</strain>
    </source>
</reference>
<dbReference type="InterPro" id="IPR036833">
    <property type="entry name" value="BetaGal_dom3_sf"/>
</dbReference>
<dbReference type="Pfam" id="PF01301">
    <property type="entry name" value="Glyco_hydro_35"/>
    <property type="match status" value="1"/>
</dbReference>
<dbReference type="InterPro" id="IPR001944">
    <property type="entry name" value="Glycoside_Hdrlase_35"/>
</dbReference>
<gene>
    <name evidence="10" type="ORF">IW261DRAFT_1586075</name>
</gene>
<dbReference type="InterPro" id="IPR018954">
    <property type="entry name" value="Betagal_dom2"/>
</dbReference>
<evidence type="ECO:0000256" key="3">
    <source>
        <dbReference type="ARBA" id="ARBA00012756"/>
    </source>
</evidence>
<dbReference type="Gene3D" id="2.102.20.10">
    <property type="entry name" value="Beta-galactosidase, domain 2"/>
    <property type="match status" value="1"/>
</dbReference>
<dbReference type="Proteomes" id="UP001175227">
    <property type="component" value="Unassembled WGS sequence"/>
</dbReference>
<keyword evidence="5 10" id="KW-0378">Hydrolase</keyword>
<name>A0AA39NUE8_9AGAR</name>
<dbReference type="InterPro" id="IPR008979">
    <property type="entry name" value="Galactose-bd-like_sf"/>
</dbReference>
<evidence type="ECO:0000256" key="5">
    <source>
        <dbReference type="ARBA" id="ARBA00022801"/>
    </source>
</evidence>
<evidence type="ECO:0000256" key="2">
    <source>
        <dbReference type="ARBA" id="ARBA00009809"/>
    </source>
</evidence>
<dbReference type="InterPro" id="IPR017853">
    <property type="entry name" value="GH"/>
</dbReference>
<evidence type="ECO:0000256" key="4">
    <source>
        <dbReference type="ARBA" id="ARBA00022729"/>
    </source>
</evidence>
<protein>
    <recommendedName>
        <fullName evidence="3">beta-galactosidase</fullName>
        <ecNumber evidence="3">3.2.1.23</ecNumber>
    </recommendedName>
</protein>
<dbReference type="SUPFAM" id="SSF117100">
    <property type="entry name" value="Beta-galactosidase LacA, domain 3"/>
    <property type="match status" value="1"/>
</dbReference>
<dbReference type="EC" id="3.2.1.23" evidence="3"/>
<organism evidence="10 11">
    <name type="scientific">Armillaria novae-zelandiae</name>
    <dbReference type="NCBI Taxonomy" id="153914"/>
    <lineage>
        <taxon>Eukaryota</taxon>
        <taxon>Fungi</taxon>
        <taxon>Dikarya</taxon>
        <taxon>Basidiomycota</taxon>
        <taxon>Agaricomycotina</taxon>
        <taxon>Agaricomycetes</taxon>
        <taxon>Agaricomycetidae</taxon>
        <taxon>Agaricales</taxon>
        <taxon>Marasmiineae</taxon>
        <taxon>Physalacriaceae</taxon>
        <taxon>Armillaria</taxon>
    </lineage>
</organism>
<dbReference type="Gene3D" id="2.60.390.10">
    <property type="entry name" value="Beta-galactosidase, domain 3"/>
    <property type="match status" value="1"/>
</dbReference>
<dbReference type="SUPFAM" id="SSF51011">
    <property type="entry name" value="Glycosyl hydrolase domain"/>
    <property type="match status" value="1"/>
</dbReference>
<dbReference type="Pfam" id="PF13364">
    <property type="entry name" value="BetaGal_ABD2"/>
    <property type="match status" value="1"/>
</dbReference>
<dbReference type="Gene3D" id="3.20.20.80">
    <property type="entry name" value="Glycosidases"/>
    <property type="match status" value="1"/>
</dbReference>
<dbReference type="InterPro" id="IPR037110">
    <property type="entry name" value="Betagal_dom2_sf"/>
</dbReference>
<comment type="similarity">
    <text evidence="2 8">Belongs to the glycosyl hydrolase 35 family.</text>
</comment>
<dbReference type="PANTHER" id="PTHR23421">
    <property type="entry name" value="BETA-GALACTOSIDASE RELATED"/>
    <property type="match status" value="1"/>
</dbReference>
<dbReference type="EMBL" id="JAUEPR010000044">
    <property type="protein sequence ID" value="KAK0472044.1"/>
    <property type="molecule type" value="Genomic_DNA"/>
</dbReference>
<dbReference type="InterPro" id="IPR025300">
    <property type="entry name" value="BetaGal_jelly_roll_dom"/>
</dbReference>
<dbReference type="Gene3D" id="2.60.120.260">
    <property type="entry name" value="Galactose-binding domain-like"/>
    <property type="match status" value="1"/>
</dbReference>
<evidence type="ECO:0000256" key="1">
    <source>
        <dbReference type="ARBA" id="ARBA00001412"/>
    </source>
</evidence>
<dbReference type="GO" id="GO:0004565">
    <property type="term" value="F:beta-galactosidase activity"/>
    <property type="evidence" value="ECO:0007669"/>
    <property type="project" value="UniProtKB-EC"/>
</dbReference>
<dbReference type="SUPFAM" id="SSF49785">
    <property type="entry name" value="Galactose-binding domain-like"/>
    <property type="match status" value="1"/>
</dbReference>